<name>A0A8J6NWU7_9BACT</name>
<feature type="region of interest" description="Disordered" evidence="1">
    <location>
        <begin position="1"/>
        <end position="23"/>
    </location>
</feature>
<sequence length="136" mass="15815">MLNKTKTEKPKIGEKPSLPPKEVKTNVADIFEKQYIYQGLKSLIESGDGTGFHNSDLGHPVYRLGASDESGEMLESDEWGDSPQKNLLFKMLSRLSKELKQSGIEDLRFIWWYDFSEWRDFCKFAVDVYDRKHGYK</sequence>
<proteinExistence type="predicted"/>
<feature type="compositionally biased region" description="Basic and acidic residues" evidence="1">
    <location>
        <begin position="1"/>
        <end position="14"/>
    </location>
</feature>
<evidence type="ECO:0000313" key="2">
    <source>
        <dbReference type="EMBL" id="MBC8430286.1"/>
    </source>
</evidence>
<gene>
    <name evidence="2" type="ORF">H8D96_00030</name>
</gene>
<comment type="caution">
    <text evidence="2">The sequence shown here is derived from an EMBL/GenBank/DDBJ whole genome shotgun (WGS) entry which is preliminary data.</text>
</comment>
<organism evidence="2 3">
    <name type="scientific">Candidatus Desulfatibia vada</name>
    <dbReference type="NCBI Taxonomy" id="2841696"/>
    <lineage>
        <taxon>Bacteria</taxon>
        <taxon>Pseudomonadati</taxon>
        <taxon>Thermodesulfobacteriota</taxon>
        <taxon>Desulfobacteria</taxon>
        <taxon>Desulfobacterales</taxon>
        <taxon>Desulfobacterales incertae sedis</taxon>
        <taxon>Candidatus Desulfatibia</taxon>
    </lineage>
</organism>
<reference evidence="2 3" key="1">
    <citation type="submission" date="2020-08" db="EMBL/GenBank/DDBJ databases">
        <title>Bridging the membrane lipid divide: bacteria of the FCB group superphylum have the potential to synthesize archaeal ether lipids.</title>
        <authorList>
            <person name="Villanueva L."/>
            <person name="Von Meijenfeldt F.A.B."/>
            <person name="Westbye A.B."/>
            <person name="Yadav S."/>
            <person name="Hopmans E.C."/>
            <person name="Dutilh B.E."/>
            <person name="Sinninghe Damste J.S."/>
        </authorList>
    </citation>
    <scope>NUCLEOTIDE SEQUENCE [LARGE SCALE GENOMIC DNA]</scope>
    <source>
        <strain evidence="2">NIOZ-UU17</strain>
    </source>
</reference>
<evidence type="ECO:0000313" key="3">
    <source>
        <dbReference type="Proteomes" id="UP000605201"/>
    </source>
</evidence>
<dbReference type="AlphaFoldDB" id="A0A8J6NWU7"/>
<dbReference type="EMBL" id="JACNIG010000002">
    <property type="protein sequence ID" value="MBC8430286.1"/>
    <property type="molecule type" value="Genomic_DNA"/>
</dbReference>
<evidence type="ECO:0000256" key="1">
    <source>
        <dbReference type="SAM" id="MobiDB-lite"/>
    </source>
</evidence>
<accession>A0A8J6NWU7</accession>
<dbReference type="Proteomes" id="UP000605201">
    <property type="component" value="Unassembled WGS sequence"/>
</dbReference>
<protein>
    <submittedName>
        <fullName evidence="2">Uncharacterized protein</fullName>
    </submittedName>
</protein>